<evidence type="ECO:0000256" key="2">
    <source>
        <dbReference type="ARBA" id="ARBA00012274"/>
    </source>
</evidence>
<dbReference type="EC" id="1.17.4.1" evidence="2"/>
<organism evidence="7 8">
    <name type="scientific">Pseudodesulfovibrio nedwellii</name>
    <dbReference type="NCBI Taxonomy" id="2973072"/>
    <lineage>
        <taxon>Bacteria</taxon>
        <taxon>Pseudomonadati</taxon>
        <taxon>Thermodesulfobacteriota</taxon>
        <taxon>Desulfovibrionia</taxon>
        <taxon>Desulfovibrionales</taxon>
        <taxon>Desulfovibrionaceae</taxon>
    </lineage>
</organism>
<sequence>MENTFIELTPLAPLDSIHASNAPGDANTYVPEGVCAKMIRFAVEDHKLVHLSFTGGCEGNLKAMSILLKGMDVSEVIEKLSGITCGKKPTSCADQLCRALTEHMARMA</sequence>
<dbReference type="RefSeq" id="WP_281763003.1">
    <property type="nucleotide sequence ID" value="NZ_AP026709.1"/>
</dbReference>
<accession>A0ABM8B0B3</accession>
<keyword evidence="3" id="KW-0237">DNA synthesis</keyword>
<feature type="domain" description="TSCPD" evidence="6">
    <location>
        <begin position="27"/>
        <end position="104"/>
    </location>
</feature>
<keyword evidence="8" id="KW-1185">Reference proteome</keyword>
<dbReference type="InterPro" id="IPR023806">
    <property type="entry name" value="CHP03905"/>
</dbReference>
<name>A0ABM8B0B3_9BACT</name>
<protein>
    <recommendedName>
        <fullName evidence="2">ribonucleoside-diphosphate reductase</fullName>
        <ecNumber evidence="2">1.17.4.1</ecNumber>
    </recommendedName>
</protein>
<dbReference type="InterPro" id="IPR024434">
    <property type="entry name" value="TSCPD_dom"/>
</dbReference>
<comment type="similarity">
    <text evidence="1">Belongs to the ribonucleoside diphosphate reductase class-2 family.</text>
</comment>
<evidence type="ECO:0000313" key="7">
    <source>
        <dbReference type="EMBL" id="BDQ37144.1"/>
    </source>
</evidence>
<dbReference type="Proteomes" id="UP001317742">
    <property type="component" value="Chromosome"/>
</dbReference>
<comment type="catalytic activity">
    <reaction evidence="5">
        <text>a 2'-deoxyribonucleoside 5'-diphosphate + [thioredoxin]-disulfide + H2O = a ribonucleoside 5'-diphosphate + [thioredoxin]-dithiol</text>
        <dbReference type="Rhea" id="RHEA:23252"/>
        <dbReference type="Rhea" id="RHEA-COMP:10698"/>
        <dbReference type="Rhea" id="RHEA-COMP:10700"/>
        <dbReference type="ChEBI" id="CHEBI:15377"/>
        <dbReference type="ChEBI" id="CHEBI:29950"/>
        <dbReference type="ChEBI" id="CHEBI:50058"/>
        <dbReference type="ChEBI" id="CHEBI:57930"/>
        <dbReference type="ChEBI" id="CHEBI:73316"/>
        <dbReference type="EC" id="1.17.4.1"/>
    </reaction>
</comment>
<evidence type="ECO:0000313" key="8">
    <source>
        <dbReference type="Proteomes" id="UP001317742"/>
    </source>
</evidence>
<dbReference type="Pfam" id="PF12637">
    <property type="entry name" value="TSCPD"/>
    <property type="match status" value="1"/>
</dbReference>
<gene>
    <name evidence="7" type="ORF">SYK_15040</name>
</gene>
<dbReference type="EMBL" id="AP026709">
    <property type="protein sequence ID" value="BDQ37144.1"/>
    <property type="molecule type" value="Genomic_DNA"/>
</dbReference>
<evidence type="ECO:0000259" key="6">
    <source>
        <dbReference type="Pfam" id="PF12637"/>
    </source>
</evidence>
<evidence type="ECO:0000256" key="5">
    <source>
        <dbReference type="ARBA" id="ARBA00047754"/>
    </source>
</evidence>
<evidence type="ECO:0000256" key="3">
    <source>
        <dbReference type="ARBA" id="ARBA00022634"/>
    </source>
</evidence>
<evidence type="ECO:0000256" key="4">
    <source>
        <dbReference type="ARBA" id="ARBA00022741"/>
    </source>
</evidence>
<keyword evidence="4" id="KW-0547">Nucleotide-binding</keyword>
<dbReference type="NCBIfam" id="TIGR03905">
    <property type="entry name" value="TIGR03905_4_Cys"/>
    <property type="match status" value="1"/>
</dbReference>
<evidence type="ECO:0000256" key="1">
    <source>
        <dbReference type="ARBA" id="ARBA00007405"/>
    </source>
</evidence>
<proteinExistence type="inferred from homology"/>
<reference evidence="7 8" key="1">
    <citation type="submission" date="2022-08" db="EMBL/GenBank/DDBJ databases">
        <title>Genome Sequence of the sulphate-reducing bacterium, Pseudodesulfovibrio sp. SYK.</title>
        <authorList>
            <person name="Kondo R."/>
            <person name="Kataoka T."/>
        </authorList>
    </citation>
    <scope>NUCLEOTIDE SEQUENCE [LARGE SCALE GENOMIC DNA]</scope>
    <source>
        <strain evidence="7 8">SYK</strain>
    </source>
</reference>